<dbReference type="InterPro" id="IPR000209">
    <property type="entry name" value="Peptidase_S8/S53_dom"/>
</dbReference>
<keyword evidence="7" id="KW-0732">Signal</keyword>
<comment type="caution">
    <text evidence="11">The sequence shown here is derived from an EMBL/GenBank/DDBJ whole genome shotgun (WGS) entry which is preliminary data.</text>
</comment>
<evidence type="ECO:0000313" key="12">
    <source>
        <dbReference type="Proteomes" id="UP001499979"/>
    </source>
</evidence>
<dbReference type="Pfam" id="PF05922">
    <property type="entry name" value="Inhibitor_I9"/>
    <property type="match status" value="1"/>
</dbReference>
<dbReference type="RefSeq" id="WP_343909829.1">
    <property type="nucleotide sequence ID" value="NZ_BAAAJE010000026.1"/>
</dbReference>
<dbReference type="Pfam" id="PF00082">
    <property type="entry name" value="Peptidase_S8"/>
    <property type="match status" value="1"/>
</dbReference>
<protein>
    <submittedName>
        <fullName evidence="11">S8 family serine peptidase</fullName>
    </submittedName>
</protein>
<comment type="similarity">
    <text evidence="1 5">Belongs to the peptidase S8 family.</text>
</comment>
<sequence length="995" mass="102618">MTRRRAVGLLSAGVVVAGLLASNPAATAAPGGNASAAPALHFSNGRYLVMLKAPAAATYAGGNPRFKATRATSGQFDARGSRVAAYTQHLRSTHASIAKQYGAKPVADFTVASNGFVADLTKEQAIGLSSDRRVLLVEPSKTLKLDNVNTPEFLGMTGKKGAWQMHGGQANAGSGIVVGDLDSGIWPESKSFTGKPLSSTPKTQWDISSSGDSTRMEKADGTVFHGACQPGDGWDASDCSTKIISARYYGDSFLQSVPVEDLADTEQVSARDGGGHGTHTASTAAGNKVAKATTEGRNFGTISGMAPAARLAVYKVCWEAANPDDSGCNNADIVQAIDQAVIDGVDVINFSVGGDASPTLDASELAFEGAAEAGIFVSTSAGNSGPGASTLDHPSPWETTVAATTYTNFVNTLVLGNGKKIVGASISTTPVPSSPLVDAADSGVVGADPDALVRCGPDTLDPAAVGGKIVVCLRGVYDRVAKSAEVARAGGIAMVLVNPSPNSLDADFHSVPTIHISDTDGPKVYNYLASAGDSATASFKLGNLTHHDAPLPQVAGFSSRGPILVGDGDMLKPDIAAPGVSVLAAVAPPSNHDRDYDLYSGTSMAAPHITGLGAFLLGQHPQWTPMQIKSAMMTTASATKTEDGKASTDALAQGAGIVTPKRFFDPGLFVESGPVQWRGFLTQQGLDTGYPAVDPKDVNLPSMADGSVTGETSFPRTFRASQKGTWKIESHVPGFKLTTNKGSVHATRVGDLEDIRFTFTRTTAPLGQYVSGSVILRGPTTVKLPVALQPLSVDAPASVSGDTTSGSVDVPLTAGFTGDLAITPHGMAKSDTQQDSVAPNDYDLECVTVADNSSLAKFQVDAADNTADLDMFVYASDSCDPNDIFALVGQSATASGDEAVTLTDPDPGTYIVEIDGFSAGTAGSPMEYAFDFWDINPAATAGNLTVTPNPVPVTQNQATSVTVSWSGLDANSHYLGYLAYQDSDRVTLVDVKTGS</sequence>
<evidence type="ECO:0000256" key="3">
    <source>
        <dbReference type="ARBA" id="ARBA00022801"/>
    </source>
</evidence>
<dbReference type="PROSITE" id="PS00138">
    <property type="entry name" value="SUBTILASE_SER"/>
    <property type="match status" value="1"/>
</dbReference>
<accession>A0ABN1UN66</accession>
<evidence type="ECO:0000259" key="9">
    <source>
        <dbReference type="Pfam" id="PF02225"/>
    </source>
</evidence>
<dbReference type="InterPro" id="IPR034197">
    <property type="entry name" value="Peptidases_S8_3"/>
</dbReference>
<feature type="domain" description="PA" evidence="9">
    <location>
        <begin position="459"/>
        <end position="521"/>
    </location>
</feature>
<feature type="active site" description="Charge relay system" evidence="5">
    <location>
        <position position="182"/>
    </location>
</feature>
<keyword evidence="12" id="KW-1185">Reference proteome</keyword>
<dbReference type="CDD" id="cd02120">
    <property type="entry name" value="PA_subtilisin_like"/>
    <property type="match status" value="1"/>
</dbReference>
<dbReference type="InterPro" id="IPR045051">
    <property type="entry name" value="SBT"/>
</dbReference>
<dbReference type="CDD" id="cd04852">
    <property type="entry name" value="Peptidases_S8_3"/>
    <property type="match status" value="1"/>
</dbReference>
<gene>
    <name evidence="11" type="ORF">GCM10009606_41650</name>
</gene>
<feature type="compositionally biased region" description="Polar residues" evidence="6">
    <location>
        <begin position="192"/>
        <end position="213"/>
    </location>
</feature>
<dbReference type="InterPro" id="IPR003137">
    <property type="entry name" value="PA_domain"/>
</dbReference>
<reference evidence="11 12" key="1">
    <citation type="journal article" date="2019" name="Int. J. Syst. Evol. Microbiol.">
        <title>The Global Catalogue of Microorganisms (GCM) 10K type strain sequencing project: providing services to taxonomists for standard genome sequencing and annotation.</title>
        <authorList>
            <consortium name="The Broad Institute Genomics Platform"/>
            <consortium name="The Broad Institute Genome Sequencing Center for Infectious Disease"/>
            <person name="Wu L."/>
            <person name="Ma J."/>
        </authorList>
    </citation>
    <scope>NUCLEOTIDE SEQUENCE [LARGE SCALE GENOMIC DNA]</scope>
    <source>
        <strain evidence="11 12">JCM 11813</strain>
    </source>
</reference>
<feature type="region of interest" description="Disordered" evidence="6">
    <location>
        <begin position="192"/>
        <end position="217"/>
    </location>
</feature>
<dbReference type="EMBL" id="BAAAJE010000026">
    <property type="protein sequence ID" value="GAA1159278.1"/>
    <property type="molecule type" value="Genomic_DNA"/>
</dbReference>
<feature type="region of interest" description="Disordered" evidence="6">
    <location>
        <begin position="266"/>
        <end position="290"/>
    </location>
</feature>
<keyword evidence="2 5" id="KW-0645">Protease</keyword>
<feature type="active site" description="Charge relay system" evidence="5">
    <location>
        <position position="276"/>
    </location>
</feature>
<dbReference type="Pfam" id="PF02225">
    <property type="entry name" value="PA"/>
    <property type="match status" value="1"/>
</dbReference>
<dbReference type="Gene3D" id="2.60.120.380">
    <property type="match status" value="1"/>
</dbReference>
<dbReference type="Gene3D" id="3.50.30.30">
    <property type="match status" value="1"/>
</dbReference>
<evidence type="ECO:0000259" key="8">
    <source>
        <dbReference type="Pfam" id="PF00082"/>
    </source>
</evidence>
<organism evidence="11 12">
    <name type="scientific">Nocardioides aquiterrae</name>
    <dbReference type="NCBI Taxonomy" id="203799"/>
    <lineage>
        <taxon>Bacteria</taxon>
        <taxon>Bacillati</taxon>
        <taxon>Actinomycetota</taxon>
        <taxon>Actinomycetes</taxon>
        <taxon>Propionibacteriales</taxon>
        <taxon>Nocardioidaceae</taxon>
        <taxon>Nocardioides</taxon>
    </lineage>
</organism>
<name>A0ABN1UN66_9ACTN</name>
<dbReference type="InterPro" id="IPR023828">
    <property type="entry name" value="Peptidase_S8_Ser-AS"/>
</dbReference>
<feature type="domain" description="Peptidase S8/S53" evidence="8">
    <location>
        <begin position="173"/>
        <end position="648"/>
    </location>
</feature>
<dbReference type="PRINTS" id="PR00723">
    <property type="entry name" value="SUBTILISIN"/>
</dbReference>
<evidence type="ECO:0000256" key="2">
    <source>
        <dbReference type="ARBA" id="ARBA00022670"/>
    </source>
</evidence>
<feature type="domain" description="Inhibitor I9" evidence="10">
    <location>
        <begin position="86"/>
        <end position="145"/>
    </location>
</feature>
<evidence type="ECO:0000256" key="5">
    <source>
        <dbReference type="PROSITE-ProRule" id="PRU01240"/>
    </source>
</evidence>
<keyword evidence="3 5" id="KW-0378">Hydrolase</keyword>
<evidence type="ECO:0000256" key="6">
    <source>
        <dbReference type="SAM" id="MobiDB-lite"/>
    </source>
</evidence>
<dbReference type="Gene3D" id="3.40.50.200">
    <property type="entry name" value="Peptidase S8/S53 domain"/>
    <property type="match status" value="1"/>
</dbReference>
<dbReference type="InterPro" id="IPR015500">
    <property type="entry name" value="Peptidase_S8_subtilisin-rel"/>
</dbReference>
<dbReference type="PANTHER" id="PTHR10795">
    <property type="entry name" value="PROPROTEIN CONVERTASE SUBTILISIN/KEXIN"/>
    <property type="match status" value="1"/>
</dbReference>
<evidence type="ECO:0000256" key="4">
    <source>
        <dbReference type="ARBA" id="ARBA00022825"/>
    </source>
</evidence>
<dbReference type="InterPro" id="IPR036852">
    <property type="entry name" value="Peptidase_S8/S53_dom_sf"/>
</dbReference>
<evidence type="ECO:0000259" key="10">
    <source>
        <dbReference type="Pfam" id="PF05922"/>
    </source>
</evidence>
<evidence type="ECO:0000256" key="1">
    <source>
        <dbReference type="ARBA" id="ARBA00011073"/>
    </source>
</evidence>
<feature type="active site" description="Charge relay system" evidence="5">
    <location>
        <position position="603"/>
    </location>
</feature>
<dbReference type="InterPro" id="IPR010259">
    <property type="entry name" value="S8pro/Inhibitor_I9"/>
</dbReference>
<keyword evidence="4 5" id="KW-0720">Serine protease</keyword>
<dbReference type="PROSITE" id="PS51892">
    <property type="entry name" value="SUBTILASE"/>
    <property type="match status" value="1"/>
</dbReference>
<evidence type="ECO:0000256" key="7">
    <source>
        <dbReference type="SAM" id="SignalP"/>
    </source>
</evidence>
<feature type="signal peptide" evidence="7">
    <location>
        <begin position="1"/>
        <end position="28"/>
    </location>
</feature>
<dbReference type="Proteomes" id="UP001499979">
    <property type="component" value="Unassembled WGS sequence"/>
</dbReference>
<feature type="chain" id="PRO_5045476736" evidence="7">
    <location>
        <begin position="29"/>
        <end position="995"/>
    </location>
</feature>
<evidence type="ECO:0000313" key="11">
    <source>
        <dbReference type="EMBL" id="GAA1159278.1"/>
    </source>
</evidence>
<proteinExistence type="inferred from homology"/>
<dbReference type="SUPFAM" id="SSF52743">
    <property type="entry name" value="Subtilisin-like"/>
    <property type="match status" value="1"/>
</dbReference>